<dbReference type="Pfam" id="PF25917">
    <property type="entry name" value="BSH_RND"/>
    <property type="match status" value="1"/>
</dbReference>
<evidence type="ECO:0000313" key="9">
    <source>
        <dbReference type="Proteomes" id="UP000778970"/>
    </source>
</evidence>
<dbReference type="GO" id="GO:0015562">
    <property type="term" value="F:efflux transmembrane transporter activity"/>
    <property type="evidence" value="ECO:0007669"/>
    <property type="project" value="InterPro"/>
</dbReference>
<dbReference type="PANTHER" id="PTHR30158:SF10">
    <property type="entry name" value="CATION EFFLUX PUMP"/>
    <property type="match status" value="1"/>
</dbReference>
<evidence type="ECO:0000259" key="7">
    <source>
        <dbReference type="Pfam" id="PF25989"/>
    </source>
</evidence>
<feature type="domain" description="Multidrug resistance protein MdtA-like barrel-sandwich hybrid" evidence="5">
    <location>
        <begin position="90"/>
        <end position="231"/>
    </location>
</feature>
<proteinExistence type="inferred from homology"/>
<dbReference type="SUPFAM" id="SSF111369">
    <property type="entry name" value="HlyD-like secretion proteins"/>
    <property type="match status" value="1"/>
</dbReference>
<dbReference type="Gene3D" id="2.40.30.170">
    <property type="match status" value="1"/>
</dbReference>
<dbReference type="EMBL" id="NRRE01000026">
    <property type="protein sequence ID" value="MBK1697771.1"/>
    <property type="molecule type" value="Genomic_DNA"/>
</dbReference>
<keyword evidence="3" id="KW-0175">Coiled coil</keyword>
<reference evidence="8" key="2">
    <citation type="journal article" date="2020" name="Microorganisms">
        <title>Osmotic Adaptation and Compatible Solute Biosynthesis of Phototrophic Bacteria as Revealed from Genome Analyses.</title>
        <authorList>
            <person name="Imhoff J.F."/>
            <person name="Rahn T."/>
            <person name="Kunzel S."/>
            <person name="Keller A."/>
            <person name="Neulinger S.C."/>
        </authorList>
    </citation>
    <scope>NUCLEOTIDE SEQUENCE</scope>
    <source>
        <strain evidence="8">DSM 9154</strain>
    </source>
</reference>
<dbReference type="InterPro" id="IPR006143">
    <property type="entry name" value="RND_pump_MFP"/>
</dbReference>
<dbReference type="Proteomes" id="UP000778970">
    <property type="component" value="Unassembled WGS sequence"/>
</dbReference>
<dbReference type="GO" id="GO:0030313">
    <property type="term" value="C:cell envelope"/>
    <property type="evidence" value="ECO:0007669"/>
    <property type="project" value="UniProtKB-SubCell"/>
</dbReference>
<name>A0A934QIQ8_9PROT</name>
<dbReference type="PANTHER" id="PTHR30158">
    <property type="entry name" value="ACRA/E-RELATED COMPONENT OF DRUG EFFLUX TRANSPORTER"/>
    <property type="match status" value="1"/>
</dbReference>
<protein>
    <recommendedName>
        <fullName evidence="10">Membrane fusion protein, multidrug efflux system</fullName>
    </recommendedName>
</protein>
<dbReference type="Pfam" id="PF25989">
    <property type="entry name" value="YknX_C"/>
    <property type="match status" value="1"/>
</dbReference>
<comment type="subcellular location">
    <subcellularLocation>
        <location evidence="1">Cell envelope</location>
    </subcellularLocation>
</comment>
<sequence length="412" mass="44391">MYIFNVSFPFGMCARGRRTPPIPEPWMIDMRLIARLGAAVCLGAVLTACGDSQSQGQGGSRPAPQVTALTIQPQAVTVYEEYAGRAQGAREVEVRARVEAPIIERRYTEGAFVKAGEALFRLDPKPFEVAVERAEAQVESAEASLRQARRQWDRVERLYESKAVSTRERDEAQSQLELARADVALAEAGLADAKIDLGYTEITSPVSGVTDLEALPEGGLVQPGDLLTTVTQLDPIHVRFALPEDDAYARERAEEALSGGGSSSSHTARLIMPDGSLYARKGNVDFTDSSVDPQTGTVRARAVFSNPNQKIRPGQFVRVRLETATLSDALVVPERAIATDQRGEAVYVINDEEVAQRRAIELGPTVAAGRVIADGLESGDRIIVDGLVSVRDGAPVQAKPLQAADRGEAGEE</sequence>
<evidence type="ECO:0000313" key="8">
    <source>
        <dbReference type="EMBL" id="MBK1697771.1"/>
    </source>
</evidence>
<feature type="domain" description="YknX-like C-terminal permuted SH3-like" evidence="7">
    <location>
        <begin position="329"/>
        <end position="397"/>
    </location>
</feature>
<comment type="caution">
    <text evidence="8">The sequence shown here is derived from an EMBL/GenBank/DDBJ whole genome shotgun (WGS) entry which is preliminary data.</text>
</comment>
<feature type="coiled-coil region" evidence="3">
    <location>
        <begin position="131"/>
        <end position="182"/>
    </location>
</feature>
<organism evidence="8 9">
    <name type="scientific">Rhodovibrio salinarum</name>
    <dbReference type="NCBI Taxonomy" id="1087"/>
    <lineage>
        <taxon>Bacteria</taxon>
        <taxon>Pseudomonadati</taxon>
        <taxon>Pseudomonadota</taxon>
        <taxon>Alphaproteobacteria</taxon>
        <taxon>Rhodospirillales</taxon>
        <taxon>Rhodovibrionaceae</taxon>
        <taxon>Rhodovibrio</taxon>
    </lineage>
</organism>
<keyword evidence="9" id="KW-1185">Reference proteome</keyword>
<dbReference type="InterPro" id="IPR058626">
    <property type="entry name" value="MdtA-like_b-barrel"/>
</dbReference>
<dbReference type="Gene3D" id="1.10.287.470">
    <property type="entry name" value="Helix hairpin bin"/>
    <property type="match status" value="1"/>
</dbReference>
<feature type="domain" description="Multidrug resistance protein MdtA-like alpha-helical hairpin" evidence="4">
    <location>
        <begin position="132"/>
        <end position="200"/>
    </location>
</feature>
<dbReference type="Gene3D" id="2.40.50.100">
    <property type="match status" value="1"/>
</dbReference>
<dbReference type="AlphaFoldDB" id="A0A934QIQ8"/>
<evidence type="ECO:0000256" key="2">
    <source>
        <dbReference type="ARBA" id="ARBA00009477"/>
    </source>
</evidence>
<dbReference type="InterPro" id="IPR058637">
    <property type="entry name" value="YknX-like_C"/>
</dbReference>
<dbReference type="Gene3D" id="2.40.420.20">
    <property type="match status" value="1"/>
</dbReference>
<evidence type="ECO:0000256" key="3">
    <source>
        <dbReference type="SAM" id="Coils"/>
    </source>
</evidence>
<evidence type="ECO:0000259" key="6">
    <source>
        <dbReference type="Pfam" id="PF25944"/>
    </source>
</evidence>
<dbReference type="InterPro" id="IPR058624">
    <property type="entry name" value="MdtA-like_HH"/>
</dbReference>
<evidence type="ECO:0000259" key="5">
    <source>
        <dbReference type="Pfam" id="PF25917"/>
    </source>
</evidence>
<dbReference type="Pfam" id="PF25944">
    <property type="entry name" value="Beta-barrel_RND"/>
    <property type="match status" value="1"/>
</dbReference>
<dbReference type="GO" id="GO:0046677">
    <property type="term" value="P:response to antibiotic"/>
    <property type="evidence" value="ECO:0007669"/>
    <property type="project" value="TreeGrafter"/>
</dbReference>
<dbReference type="GO" id="GO:0005886">
    <property type="term" value="C:plasma membrane"/>
    <property type="evidence" value="ECO:0007669"/>
    <property type="project" value="TreeGrafter"/>
</dbReference>
<comment type="similarity">
    <text evidence="2">Belongs to the membrane fusion protein (MFP) (TC 8.A.1) family.</text>
</comment>
<feature type="domain" description="Multidrug resistance protein MdtA-like beta-barrel" evidence="6">
    <location>
        <begin position="235"/>
        <end position="324"/>
    </location>
</feature>
<accession>A0A934QIQ8</accession>
<reference evidence="8" key="1">
    <citation type="submission" date="2017-08" db="EMBL/GenBank/DDBJ databases">
        <authorList>
            <person name="Imhoff J.F."/>
            <person name="Rahn T."/>
            <person name="Kuenzel S."/>
            <person name="Neulinger S.C."/>
        </authorList>
    </citation>
    <scope>NUCLEOTIDE SEQUENCE</scope>
    <source>
        <strain evidence="8">DSM 9154</strain>
    </source>
</reference>
<evidence type="ECO:0008006" key="10">
    <source>
        <dbReference type="Google" id="ProtNLM"/>
    </source>
</evidence>
<gene>
    <name evidence="8" type="ORF">CKO21_11010</name>
</gene>
<dbReference type="Pfam" id="PF25876">
    <property type="entry name" value="HH_MFP_RND"/>
    <property type="match status" value="1"/>
</dbReference>
<evidence type="ECO:0000256" key="1">
    <source>
        <dbReference type="ARBA" id="ARBA00004196"/>
    </source>
</evidence>
<dbReference type="NCBIfam" id="TIGR01730">
    <property type="entry name" value="RND_mfp"/>
    <property type="match status" value="1"/>
</dbReference>
<dbReference type="InterPro" id="IPR058625">
    <property type="entry name" value="MdtA-like_BSH"/>
</dbReference>
<evidence type="ECO:0000259" key="4">
    <source>
        <dbReference type="Pfam" id="PF25876"/>
    </source>
</evidence>
<dbReference type="FunFam" id="2.40.420.20:FF:000001">
    <property type="entry name" value="Efflux RND transporter periplasmic adaptor subunit"/>
    <property type="match status" value="1"/>
</dbReference>